<dbReference type="Proteomes" id="UP000031512">
    <property type="component" value="Unassembled WGS sequence"/>
</dbReference>
<evidence type="ECO:0000313" key="1">
    <source>
        <dbReference type="EMBL" id="EKX72130.1"/>
    </source>
</evidence>
<sequence>MVKGSKSGSDCAVFTKNRTLIKSVVDGSVVLWNSDADKKECRLATYCKKGGRHVLYLNFREGNNIIFSPACFEKVNGDWHAIQKDAYTAKLEEMVGKDYDEEDEDNYYKKKAFAEKMVQKNTKPFTLNISNPPENVSVMEHDYLGVRHLAYSPNSGTHMSSVVDSGVTLWTSRKSEECATAEVYTKANVTLLRLYVYDTGITSSLYFRRIDGQFMPMTESAFFDDLDEMGIRTHTQLRQ</sequence>
<dbReference type="AlphaFoldDB" id="L1LA66"/>
<keyword evidence="2" id="KW-1185">Reference proteome</keyword>
<proteinExistence type="predicted"/>
<evidence type="ECO:0000313" key="2">
    <source>
        <dbReference type="Proteomes" id="UP000031512"/>
    </source>
</evidence>
<dbReference type="EMBL" id="ACOU01000007">
    <property type="protein sequence ID" value="EKX72130.1"/>
    <property type="molecule type" value="Genomic_DNA"/>
</dbReference>
<dbReference type="OrthoDB" id="361779at2759"/>
<organism evidence="1 2">
    <name type="scientific">Theileria equi strain WA</name>
    <dbReference type="NCBI Taxonomy" id="1537102"/>
    <lineage>
        <taxon>Eukaryota</taxon>
        <taxon>Sar</taxon>
        <taxon>Alveolata</taxon>
        <taxon>Apicomplexa</taxon>
        <taxon>Aconoidasida</taxon>
        <taxon>Piroplasmida</taxon>
        <taxon>Theileriidae</taxon>
        <taxon>Theileria</taxon>
    </lineage>
</organism>
<dbReference type="VEuPathDB" id="PiroplasmaDB:BEWA_045940"/>
<dbReference type="RefSeq" id="XP_004831582.1">
    <property type="nucleotide sequence ID" value="XM_004831525.1"/>
</dbReference>
<name>L1LA66_THEEQ</name>
<dbReference type="KEGG" id="beq:BEWA_045940"/>
<gene>
    <name evidence="1" type="ORF">BEWA_045940</name>
</gene>
<dbReference type="GeneID" id="15805183"/>
<protein>
    <submittedName>
        <fullName evidence="1">Uncharacterized protein</fullName>
    </submittedName>
</protein>
<reference evidence="1 2" key="1">
    <citation type="journal article" date="2012" name="BMC Genomics">
        <title>Comparative genomic analysis and phylogenetic position of Theileria equi.</title>
        <authorList>
            <person name="Kappmeyer L.S."/>
            <person name="Thiagarajan M."/>
            <person name="Herndon D.R."/>
            <person name="Ramsay J.D."/>
            <person name="Caler E."/>
            <person name="Djikeng A."/>
            <person name="Gillespie J.J."/>
            <person name="Lau A.O."/>
            <person name="Roalson E.H."/>
            <person name="Silva J.C."/>
            <person name="Silva M.G."/>
            <person name="Suarez C.E."/>
            <person name="Ueti M.W."/>
            <person name="Nene V.M."/>
            <person name="Mealey R.H."/>
            <person name="Knowles D.P."/>
            <person name="Brayton K.A."/>
        </authorList>
    </citation>
    <scope>NUCLEOTIDE SEQUENCE [LARGE SCALE GENOMIC DNA]</scope>
    <source>
        <strain evidence="1 2">WA</strain>
    </source>
</reference>
<comment type="caution">
    <text evidence="1">The sequence shown here is derived from an EMBL/GenBank/DDBJ whole genome shotgun (WGS) entry which is preliminary data.</text>
</comment>
<accession>L1LA66</accession>